<evidence type="ECO:0000256" key="3">
    <source>
        <dbReference type="SAM" id="MobiDB-lite"/>
    </source>
</evidence>
<feature type="region of interest" description="Disordered" evidence="3">
    <location>
        <begin position="303"/>
        <end position="496"/>
    </location>
</feature>
<feature type="compositionally biased region" description="Basic and acidic residues" evidence="3">
    <location>
        <begin position="369"/>
        <end position="380"/>
    </location>
</feature>
<dbReference type="PANTHER" id="PTHR22881:SF42">
    <property type="entry name" value="DNA-BINDING BROMODOMAIN-CONTAINING PROTEIN"/>
    <property type="match status" value="1"/>
</dbReference>
<feature type="region of interest" description="Disordered" evidence="3">
    <location>
        <begin position="558"/>
        <end position="583"/>
    </location>
</feature>
<evidence type="ECO:0000313" key="5">
    <source>
        <dbReference type="EMBL" id="KAJ6819679.1"/>
    </source>
</evidence>
<proteinExistence type="predicted"/>
<feature type="compositionally biased region" description="Low complexity" evidence="3">
    <location>
        <begin position="858"/>
        <end position="868"/>
    </location>
</feature>
<protein>
    <recommendedName>
        <fullName evidence="4">Bromo domain-containing protein</fullName>
    </recommendedName>
</protein>
<feature type="compositionally biased region" description="Low complexity" evidence="3">
    <location>
        <begin position="693"/>
        <end position="739"/>
    </location>
</feature>
<feature type="region of interest" description="Disordered" evidence="3">
    <location>
        <begin position="995"/>
        <end position="1031"/>
    </location>
</feature>
<keyword evidence="6" id="KW-1185">Reference proteome</keyword>
<sequence length="1104" mass="122238">MMAATKQGLLKKKRTTRVRHPTHDPDPPPPPPPPPAADARRSLRPRRRRPLAGDYFDDDYEVDGDDIASGEEDDEERRRLKLVLKLPTAACRRVSPSSDGEDGDSETAKPPKKRRIEDFSDDSDGSGHPRAERKRSAVVRGALPGTRLPKKAVLFEVLEKLQKKDTYSVFARPVDPEELPDYHDVIEHPMDFGTVRRKVAGGLYRSFEQFEDDVFLICSNAMQYNAPDTVYFRQAHSIQELARKKFQELRADAISGVAARKTEEKNIFHTEEKKTLKKPQCRNAYEQLPSDISPMEKIIKKPHCRTAPDQHRSDFSSMEKKTIKKPQYRASPKPIGSDFSSLEKKTIKDFNGKPAVKPIGSGTSSMEKNTLKDASRKTARELPLSDIASLEKKMLKNPQSRIAPQALDSDIQSENKTSMKVQCKTETSDIPLENRTSKKAQCRTETSDIPLENRTSKKAQCRTETEPPDSDTSTSKTAPCRTAPEPLGSDASSGATLTSAADTCTHTSRLQAQGIVSPAEACTGLSTAQGNDLPSTTEAHIGLSVQTDAVERSVAINESVDGSSSLGESKSEKADEVPVKSSPSKLGMKPFVVDVNRRATYNPPDQEQVVEPDSVFDVFEGEPRELVAVEPQSNYSYARSLSRFAASLGPIAWAIVSKKIEQALPPEVNFGPGWVGEYEPLPTPVLYVGNKTQQQQKQQHNQQQLHNQQQQQLLHNQQQQQQQLLHNQQQQQRQLQQPQTVMAKDKGNETKSKTAPNGYHNMPFCLQSQATAVKPHSRTSSGVEGTNREWTQDQKQGLFVIDLARQPAVSSPMPQLQKQATGVFSNVYTNEVAAHRPQSSHEAAKSMFLPITPRERNQVQAEPQQQPQSVTPQRRNDAVSMNVSGRNATWRSSGTSRPNTSSGIMSNQQAGVQYWFARGSQEQVASDPLRWMSSSGKNTNQSNMAKVCTNNLERSMPNSVHIRQEIPNATAAQAWMSIGAPAEWKPVDGGSVRNKQVGPASFNSTWKAPAPSRVPDDSKVPQEPVQGVSEASQVQNKGLVIFPQLMTTDLSRLRSPWQGMVQHSKQKDQLPPDLNISFQPPGSPARPSSGIHIDSQQPDLALQL</sequence>
<name>A0AAX6FTC4_IRIPA</name>
<accession>A0AAX6FTC4</accession>
<dbReference type="PANTHER" id="PTHR22881">
    <property type="entry name" value="BROMODOMAIN CONTAINING PROTEIN"/>
    <property type="match status" value="1"/>
</dbReference>
<evidence type="ECO:0000256" key="2">
    <source>
        <dbReference type="PROSITE-ProRule" id="PRU00035"/>
    </source>
</evidence>
<evidence type="ECO:0000256" key="1">
    <source>
        <dbReference type="ARBA" id="ARBA00023117"/>
    </source>
</evidence>
<feature type="compositionally biased region" description="Acidic residues" evidence="3">
    <location>
        <begin position="55"/>
        <end position="75"/>
    </location>
</feature>
<organism evidence="5 6">
    <name type="scientific">Iris pallida</name>
    <name type="common">Sweet iris</name>
    <dbReference type="NCBI Taxonomy" id="29817"/>
    <lineage>
        <taxon>Eukaryota</taxon>
        <taxon>Viridiplantae</taxon>
        <taxon>Streptophyta</taxon>
        <taxon>Embryophyta</taxon>
        <taxon>Tracheophyta</taxon>
        <taxon>Spermatophyta</taxon>
        <taxon>Magnoliopsida</taxon>
        <taxon>Liliopsida</taxon>
        <taxon>Asparagales</taxon>
        <taxon>Iridaceae</taxon>
        <taxon>Iridoideae</taxon>
        <taxon>Irideae</taxon>
        <taxon>Iris</taxon>
    </lineage>
</organism>
<dbReference type="CDD" id="cd04369">
    <property type="entry name" value="Bromodomain"/>
    <property type="match status" value="1"/>
</dbReference>
<reference evidence="5" key="2">
    <citation type="submission" date="2023-04" db="EMBL/GenBank/DDBJ databases">
        <authorList>
            <person name="Bruccoleri R.E."/>
            <person name="Oakeley E.J."/>
            <person name="Faust A.-M."/>
            <person name="Dessus-Babus S."/>
            <person name="Altorfer M."/>
            <person name="Burckhardt D."/>
            <person name="Oertli M."/>
            <person name="Naumann U."/>
            <person name="Petersen F."/>
            <person name="Wong J."/>
        </authorList>
    </citation>
    <scope>NUCLEOTIDE SEQUENCE</scope>
    <source>
        <strain evidence="5">GSM-AAB239-AS_SAM_17_03QT</strain>
        <tissue evidence="5">Leaf</tissue>
    </source>
</reference>
<evidence type="ECO:0000259" key="4">
    <source>
        <dbReference type="PROSITE" id="PS50014"/>
    </source>
</evidence>
<feature type="compositionally biased region" description="Basic and acidic residues" evidence="3">
    <location>
        <begin position="341"/>
        <end position="351"/>
    </location>
</feature>
<dbReference type="EMBL" id="JANAVB010025999">
    <property type="protein sequence ID" value="KAJ6819679.1"/>
    <property type="molecule type" value="Genomic_DNA"/>
</dbReference>
<reference evidence="5" key="1">
    <citation type="journal article" date="2023" name="GigaByte">
        <title>Genome assembly of the bearded iris, Iris pallida Lam.</title>
        <authorList>
            <person name="Bruccoleri R.E."/>
            <person name="Oakeley E.J."/>
            <person name="Faust A.M.E."/>
            <person name="Altorfer M."/>
            <person name="Dessus-Babus S."/>
            <person name="Burckhardt D."/>
            <person name="Oertli M."/>
            <person name="Naumann U."/>
            <person name="Petersen F."/>
            <person name="Wong J."/>
        </authorList>
    </citation>
    <scope>NUCLEOTIDE SEQUENCE</scope>
    <source>
        <tissue evidence="5">Leaf</tissue>
    </source>
</reference>
<dbReference type="Pfam" id="PF00439">
    <property type="entry name" value="Bromodomain"/>
    <property type="match status" value="1"/>
</dbReference>
<dbReference type="InterPro" id="IPR018359">
    <property type="entry name" value="Bromodomain_CS"/>
</dbReference>
<feature type="compositionally biased region" description="Basic and acidic residues" evidence="3">
    <location>
        <begin position="743"/>
        <end position="752"/>
    </location>
</feature>
<dbReference type="PROSITE" id="PS50014">
    <property type="entry name" value="BROMODOMAIN_2"/>
    <property type="match status" value="1"/>
</dbReference>
<dbReference type="InterPro" id="IPR001487">
    <property type="entry name" value="Bromodomain"/>
</dbReference>
<feature type="compositionally biased region" description="Polar residues" evidence="3">
    <location>
        <begin position="410"/>
        <end position="420"/>
    </location>
</feature>
<dbReference type="Proteomes" id="UP001140949">
    <property type="component" value="Unassembled WGS sequence"/>
</dbReference>
<feature type="region of interest" description="Disordered" evidence="3">
    <location>
        <begin position="691"/>
        <end position="760"/>
    </location>
</feature>
<feature type="region of interest" description="Disordered" evidence="3">
    <location>
        <begin position="857"/>
        <end position="905"/>
    </location>
</feature>
<gene>
    <name evidence="5" type="ORF">M6B38_400730</name>
</gene>
<feature type="compositionally biased region" description="Pro residues" evidence="3">
    <location>
        <begin position="27"/>
        <end position="36"/>
    </location>
</feature>
<dbReference type="PROSITE" id="PS00633">
    <property type="entry name" value="BROMODOMAIN_1"/>
    <property type="match status" value="1"/>
</dbReference>
<feature type="domain" description="Bromo" evidence="4">
    <location>
        <begin position="162"/>
        <end position="232"/>
    </location>
</feature>
<dbReference type="SUPFAM" id="SSF47370">
    <property type="entry name" value="Bromodomain"/>
    <property type="match status" value="1"/>
</dbReference>
<dbReference type="AlphaFoldDB" id="A0AAX6FTC4"/>
<feature type="compositionally biased region" description="Basic and acidic residues" evidence="3">
    <location>
        <begin position="306"/>
        <end position="321"/>
    </location>
</feature>
<dbReference type="InterPro" id="IPR051831">
    <property type="entry name" value="Bromodomain_contain_prot"/>
</dbReference>
<dbReference type="PRINTS" id="PR00503">
    <property type="entry name" value="BROMODOMAIN"/>
</dbReference>
<comment type="caution">
    <text evidence="5">The sequence shown here is derived from an EMBL/GenBank/DDBJ whole genome shotgun (WGS) entry which is preliminary data.</text>
</comment>
<dbReference type="Gene3D" id="1.20.920.10">
    <property type="entry name" value="Bromodomain-like"/>
    <property type="match status" value="1"/>
</dbReference>
<feature type="region of interest" description="Disordered" evidence="3">
    <location>
        <begin position="1058"/>
        <end position="1104"/>
    </location>
</feature>
<feature type="compositionally biased region" description="Basic and acidic residues" evidence="3">
    <location>
        <begin position="569"/>
        <end position="578"/>
    </location>
</feature>
<dbReference type="SMART" id="SM00297">
    <property type="entry name" value="BROMO"/>
    <property type="match status" value="1"/>
</dbReference>
<feature type="compositionally biased region" description="Basic residues" evidence="3">
    <location>
        <begin position="9"/>
        <end position="20"/>
    </location>
</feature>
<dbReference type="InterPro" id="IPR036427">
    <property type="entry name" value="Bromodomain-like_sf"/>
</dbReference>
<feature type="region of interest" description="Disordered" evidence="3">
    <location>
        <begin position="1"/>
        <end position="139"/>
    </location>
</feature>
<keyword evidence="1 2" id="KW-0103">Bromodomain</keyword>
<feature type="compositionally biased region" description="Polar residues" evidence="3">
    <location>
        <begin position="869"/>
        <end position="905"/>
    </location>
</feature>
<evidence type="ECO:0000313" key="6">
    <source>
        <dbReference type="Proteomes" id="UP001140949"/>
    </source>
</evidence>